<comment type="caution">
    <text evidence="4">The sequence shown here is derived from an EMBL/GenBank/DDBJ whole genome shotgun (WGS) entry which is preliminary data.</text>
</comment>
<dbReference type="Proteomes" id="UP000324222">
    <property type="component" value="Unassembled WGS sequence"/>
</dbReference>
<dbReference type="PANTHER" id="PTHR47368:SF2">
    <property type="entry name" value="PID DOMAIN-CONTAINING PROTEIN"/>
    <property type="match status" value="1"/>
</dbReference>
<dbReference type="InterPro" id="IPR016698">
    <property type="entry name" value="Numb/numb-like"/>
</dbReference>
<dbReference type="OrthoDB" id="10070446at2759"/>
<accession>A0A5B7EJ49</accession>
<dbReference type="PROSITE" id="PS01179">
    <property type="entry name" value="PID"/>
    <property type="match status" value="1"/>
</dbReference>
<dbReference type="CDD" id="cd01268">
    <property type="entry name" value="PTB_Numb"/>
    <property type="match status" value="1"/>
</dbReference>
<keyword evidence="5" id="KW-1185">Reference proteome</keyword>
<keyword evidence="1" id="KW-0217">Developmental protein</keyword>
<organism evidence="4 5">
    <name type="scientific">Portunus trituberculatus</name>
    <name type="common">Swimming crab</name>
    <name type="synonym">Neptunus trituberculatus</name>
    <dbReference type="NCBI Taxonomy" id="210409"/>
    <lineage>
        <taxon>Eukaryota</taxon>
        <taxon>Metazoa</taxon>
        <taxon>Ecdysozoa</taxon>
        <taxon>Arthropoda</taxon>
        <taxon>Crustacea</taxon>
        <taxon>Multicrustacea</taxon>
        <taxon>Malacostraca</taxon>
        <taxon>Eumalacostraca</taxon>
        <taxon>Eucarida</taxon>
        <taxon>Decapoda</taxon>
        <taxon>Pleocyemata</taxon>
        <taxon>Brachyura</taxon>
        <taxon>Eubrachyura</taxon>
        <taxon>Portunoidea</taxon>
        <taxon>Portunidae</taxon>
        <taxon>Portuninae</taxon>
        <taxon>Portunus</taxon>
    </lineage>
</organism>
<sequence length="531" mass="58714">MFQYRLHTQYSTCFLSSWQYLGCVEVFESRGMQVCEEALKVLRNSRRRPVRGMLYVSGDGLRVVDDETKGLLVDQTIEKVSFCAPDRNHEKGFSYICRDGTTRRWMCHGFFAVKESGERLSHAVGCAFAACLERKQKRDKECGVTMSFDPATSTFTRSGSFRQMTVTERLSDPQEWKPIDPVPVKKVDNPHAIARPHATPLMLQRQGSFRVFQHLNQSPFKRQLSLRLNDLPSNLERTRSMSLDNNAANNTNDIVATTNNNNQPPPASATTTATTTTTVVAPPRHNPPPLAQLRSVSLGVTPTYASMGSGRGVMGAPWTNSNGTGGPGAVPPTGPVGSDPFEAEWAALATRNANPNNPFLPNTVTKAFEATLAIVPQWRVSADNQPDGDCGRTRSVYVDVLLRHSSKGEPSTMPVGYYSNVVCWNHFGFSTTFGATNSLDNPESLLHRNHTLTNLNQHQQQHINCHFHQHFPHTKNSKLILNINKRDTRVQAGAGKSPLHAARCSPPPILGAQGRAVVHMTMMVTWLAVTT</sequence>
<feature type="domain" description="PID" evidence="3">
    <location>
        <begin position="19"/>
        <end position="141"/>
    </location>
</feature>
<dbReference type="AlphaFoldDB" id="A0A5B7EJ49"/>
<gene>
    <name evidence="4" type="primary">numb</name>
    <name evidence="4" type="ORF">E2C01_026427</name>
</gene>
<protein>
    <submittedName>
        <fullName evidence="4">Protein numb</fullName>
    </submittedName>
</protein>
<dbReference type="GO" id="GO:0005737">
    <property type="term" value="C:cytoplasm"/>
    <property type="evidence" value="ECO:0007669"/>
    <property type="project" value="TreeGrafter"/>
</dbReference>
<name>A0A5B7EJ49_PORTR</name>
<dbReference type="SUPFAM" id="SSF50729">
    <property type="entry name" value="PH domain-like"/>
    <property type="match status" value="1"/>
</dbReference>
<dbReference type="SMART" id="SM00462">
    <property type="entry name" value="PTB"/>
    <property type="match status" value="1"/>
</dbReference>
<dbReference type="PANTHER" id="PTHR47368">
    <property type="entry name" value="NUMB"/>
    <property type="match status" value="1"/>
</dbReference>
<evidence type="ECO:0000256" key="1">
    <source>
        <dbReference type="ARBA" id="ARBA00022473"/>
    </source>
</evidence>
<dbReference type="InterPro" id="IPR006020">
    <property type="entry name" value="PTB/PI_dom"/>
</dbReference>
<dbReference type="Pfam" id="PF00640">
    <property type="entry name" value="PID"/>
    <property type="match status" value="1"/>
</dbReference>
<evidence type="ECO:0000313" key="5">
    <source>
        <dbReference type="Proteomes" id="UP000324222"/>
    </source>
</evidence>
<dbReference type="Pfam" id="PF06311">
    <property type="entry name" value="NumbF"/>
    <property type="match status" value="1"/>
</dbReference>
<dbReference type="InterPro" id="IPR010449">
    <property type="entry name" value="Numb_domain"/>
</dbReference>
<evidence type="ECO:0000313" key="4">
    <source>
        <dbReference type="EMBL" id="MPC33083.1"/>
    </source>
</evidence>
<dbReference type="Gene3D" id="2.30.29.30">
    <property type="entry name" value="Pleckstrin-homology domain (PH domain)/Phosphotyrosine-binding domain (PTB)"/>
    <property type="match status" value="1"/>
</dbReference>
<proteinExistence type="predicted"/>
<evidence type="ECO:0000259" key="3">
    <source>
        <dbReference type="PROSITE" id="PS01179"/>
    </source>
</evidence>
<keyword evidence="2" id="KW-0597">Phosphoprotein</keyword>
<dbReference type="EMBL" id="VSRR010002756">
    <property type="protein sequence ID" value="MPC33083.1"/>
    <property type="molecule type" value="Genomic_DNA"/>
</dbReference>
<reference evidence="4 5" key="1">
    <citation type="submission" date="2019-05" db="EMBL/GenBank/DDBJ databases">
        <title>Another draft genome of Portunus trituberculatus and its Hox gene families provides insights of decapod evolution.</title>
        <authorList>
            <person name="Jeong J.-H."/>
            <person name="Song I."/>
            <person name="Kim S."/>
            <person name="Choi T."/>
            <person name="Kim D."/>
            <person name="Ryu S."/>
            <person name="Kim W."/>
        </authorList>
    </citation>
    <scope>NUCLEOTIDE SEQUENCE [LARGE SCALE GENOMIC DNA]</scope>
    <source>
        <tissue evidence="4">Muscle</tissue>
    </source>
</reference>
<dbReference type="InterPro" id="IPR011993">
    <property type="entry name" value="PH-like_dom_sf"/>
</dbReference>
<evidence type="ECO:0000256" key="2">
    <source>
        <dbReference type="ARBA" id="ARBA00022553"/>
    </source>
</evidence>